<dbReference type="Pfam" id="PF20032">
    <property type="entry name" value="ADYC"/>
    <property type="match status" value="1"/>
</dbReference>
<dbReference type="Proteomes" id="UP000199400">
    <property type="component" value="Unassembled WGS sequence"/>
</dbReference>
<dbReference type="PROSITE" id="PS51257">
    <property type="entry name" value="PROKAR_LIPOPROTEIN"/>
    <property type="match status" value="1"/>
</dbReference>
<accession>A0A1I2CUW6</accession>
<gene>
    <name evidence="3" type="ORF">SAMN02745121_05273</name>
</gene>
<dbReference type="AlphaFoldDB" id="A0A1I2CUW6"/>
<dbReference type="EMBL" id="FOMX01000018">
    <property type="protein sequence ID" value="SFE72117.1"/>
    <property type="molecule type" value="Genomic_DNA"/>
</dbReference>
<dbReference type="RefSeq" id="WP_096326914.1">
    <property type="nucleotide sequence ID" value="NZ_FOMX01000018.1"/>
</dbReference>
<feature type="signal peptide" evidence="1">
    <location>
        <begin position="1"/>
        <end position="18"/>
    </location>
</feature>
<keyword evidence="1" id="KW-0732">Signal</keyword>
<organism evidence="3 4">
    <name type="scientific">Nannocystis exedens</name>
    <dbReference type="NCBI Taxonomy" id="54"/>
    <lineage>
        <taxon>Bacteria</taxon>
        <taxon>Pseudomonadati</taxon>
        <taxon>Myxococcota</taxon>
        <taxon>Polyangia</taxon>
        <taxon>Nannocystales</taxon>
        <taxon>Nannocystaceae</taxon>
        <taxon>Nannocystis</taxon>
    </lineage>
</organism>
<feature type="domain" description="ADYC" evidence="2">
    <location>
        <begin position="184"/>
        <end position="320"/>
    </location>
</feature>
<evidence type="ECO:0000313" key="3">
    <source>
        <dbReference type="EMBL" id="SFE72117.1"/>
    </source>
</evidence>
<name>A0A1I2CUW6_9BACT</name>
<dbReference type="InterPro" id="IPR045426">
    <property type="entry name" value="ADYC"/>
</dbReference>
<evidence type="ECO:0000259" key="2">
    <source>
        <dbReference type="Pfam" id="PF20032"/>
    </source>
</evidence>
<sequence>MNKATKSCFLLASTLSLAVGCDEPSEDGFDDFGVDSVFRCVGTGCTPPPVENTSMIGDHMMSNLKEALNADAGNFTADIRITGGFGLHDGVPRAIDEIDVKEDGQLKLHLGTFGWIDGEYVEGAVFDLLVTPYDPAEPPFTGQLKIQDAECEPGRYVPSMTMCRYVFVTDVEPKDDQVYPETTKGSGWYHTCPNDTDGGILEPAYRFSSVLNHNVALGSTPAGGTIDLAPGTFINGCLDGAVSKGQYWLNVFYEPGMYRGLHASQRTAMLRMWTAWHDGKPQTVPGNPISPHDPIGGLFTWTNDPSWRIEGGYTDTGASCRGGSLNVGIHRQYVNPVANLSGWAALPHCDDAVKLATFGVLGVKVDP</sequence>
<evidence type="ECO:0000313" key="4">
    <source>
        <dbReference type="Proteomes" id="UP000199400"/>
    </source>
</evidence>
<keyword evidence="4" id="KW-1185">Reference proteome</keyword>
<evidence type="ECO:0000256" key="1">
    <source>
        <dbReference type="SAM" id="SignalP"/>
    </source>
</evidence>
<dbReference type="STRING" id="54.SAMN02745121_05273"/>
<feature type="chain" id="PRO_5011750196" description="ADYC domain-containing protein" evidence="1">
    <location>
        <begin position="19"/>
        <end position="367"/>
    </location>
</feature>
<reference evidence="4" key="1">
    <citation type="submission" date="2016-10" db="EMBL/GenBank/DDBJ databases">
        <authorList>
            <person name="Varghese N."/>
            <person name="Submissions S."/>
        </authorList>
    </citation>
    <scope>NUCLEOTIDE SEQUENCE [LARGE SCALE GENOMIC DNA]</scope>
    <source>
        <strain evidence="4">ATCC 25963</strain>
    </source>
</reference>
<proteinExistence type="predicted"/>
<protein>
    <recommendedName>
        <fullName evidence="2">ADYC domain-containing protein</fullName>
    </recommendedName>
</protein>